<dbReference type="CDD" id="cd03789">
    <property type="entry name" value="GT9_LPS_heptosyltransferase"/>
    <property type="match status" value="1"/>
</dbReference>
<evidence type="ECO:0000256" key="1">
    <source>
        <dbReference type="ARBA" id="ARBA00022676"/>
    </source>
</evidence>
<dbReference type="Gene3D" id="3.40.50.2000">
    <property type="entry name" value="Glycogen Phosphorylase B"/>
    <property type="match status" value="2"/>
</dbReference>
<dbReference type="InterPro" id="IPR002201">
    <property type="entry name" value="Glyco_trans_9"/>
</dbReference>
<keyword evidence="1" id="KW-0328">Glycosyltransferase</keyword>
<evidence type="ECO:0000313" key="4">
    <source>
        <dbReference type="Proteomes" id="UP001251857"/>
    </source>
</evidence>
<keyword evidence="2" id="KW-0808">Transferase</keyword>
<comment type="caution">
    <text evidence="3">The sequence shown here is derived from an EMBL/GenBank/DDBJ whole genome shotgun (WGS) entry which is preliminary data.</text>
</comment>
<keyword evidence="4" id="KW-1185">Reference proteome</keyword>
<proteinExistence type="predicted"/>
<evidence type="ECO:0000313" key="3">
    <source>
        <dbReference type="EMBL" id="MDT0633602.1"/>
    </source>
</evidence>
<organism evidence="3 4">
    <name type="scientific">Spectribacter hydrogenoxidans</name>
    <dbReference type="NCBI Taxonomy" id="3075608"/>
    <lineage>
        <taxon>Bacteria</taxon>
        <taxon>Pseudomonadati</taxon>
        <taxon>Pseudomonadota</taxon>
        <taxon>Gammaproteobacteria</taxon>
        <taxon>Salinisphaerales</taxon>
        <taxon>Salinisphaeraceae</taxon>
        <taxon>Spectribacter</taxon>
    </lineage>
</organism>
<dbReference type="Pfam" id="PF01075">
    <property type="entry name" value="Glyco_transf_9"/>
    <property type="match status" value="1"/>
</dbReference>
<accession>A0ABU3BWD4</accession>
<dbReference type="PANTHER" id="PTHR30160">
    <property type="entry name" value="TETRAACYLDISACCHARIDE 4'-KINASE-RELATED"/>
    <property type="match status" value="1"/>
</dbReference>
<protein>
    <submittedName>
        <fullName evidence="3">Glycosyltransferase family 9 protein</fullName>
    </submittedName>
</protein>
<dbReference type="RefSeq" id="WP_311651311.1">
    <property type="nucleotide sequence ID" value="NZ_JAVRIB010000001.1"/>
</dbReference>
<dbReference type="SUPFAM" id="SSF53756">
    <property type="entry name" value="UDP-Glycosyltransferase/glycogen phosphorylase"/>
    <property type="match status" value="1"/>
</dbReference>
<dbReference type="PANTHER" id="PTHR30160:SF7">
    <property type="entry name" value="ADP-HEPTOSE--LPS HEPTOSYLTRANSFERASE 2"/>
    <property type="match status" value="1"/>
</dbReference>
<reference evidence="3 4" key="1">
    <citation type="submission" date="2023-09" db="EMBL/GenBank/DDBJ databases">
        <authorList>
            <person name="Rey-Velasco X."/>
        </authorList>
    </citation>
    <scope>NUCLEOTIDE SEQUENCE [LARGE SCALE GENOMIC DNA]</scope>
    <source>
        <strain evidence="3 4">W335</strain>
    </source>
</reference>
<dbReference type="EMBL" id="JAVRIB010000001">
    <property type="protein sequence ID" value="MDT0633602.1"/>
    <property type="molecule type" value="Genomic_DNA"/>
</dbReference>
<evidence type="ECO:0000256" key="2">
    <source>
        <dbReference type="ARBA" id="ARBA00022679"/>
    </source>
</evidence>
<dbReference type="InterPro" id="IPR051199">
    <property type="entry name" value="LPS_LOS_Heptosyltrfase"/>
</dbReference>
<name>A0ABU3BWD4_9GAMM</name>
<sequence length="363" mass="39487">MDHEHGLRRLIRRARRALRDRTSRWLARLAATPTPCHAPLPCPTRILVCRVNKRLGNTVLLTPLLQSLAATFPQARIDVLVQGRYNGVLLENLPGVNRVHEVPTEPWPLLRRLVPLIRHLRRQRYDLAIDPNNHSSSNRLAMAVSGARYRLGFAAADQWLKLTHAAAFPDHEPHTGLQPLYLLAAITGTPVHRIKTTAVGLTDHQRSRAHNRLQASLGAAADGPLIGFFAEATGGKQLPGDWWQAWCTAVQEQAPDATLVQIVRPGGPALAPTATPVGTSDLGELAAIIEQMDGFIAADSGPMHLASATGVPVLGLFQATPPERFAPLGELCCAITTPVEPAAAARMLLALRKQTDELLRRQG</sequence>
<gene>
    <name evidence="3" type="ORF">RM532_01385</name>
</gene>
<dbReference type="Proteomes" id="UP001251857">
    <property type="component" value="Unassembled WGS sequence"/>
</dbReference>